<keyword evidence="4" id="KW-1133">Transmembrane helix</keyword>
<dbReference type="Gene3D" id="1.10.287.110">
    <property type="entry name" value="DnaJ domain"/>
    <property type="match status" value="1"/>
</dbReference>
<keyword evidence="2" id="KW-0143">Chaperone</keyword>
<dbReference type="GO" id="GO:0051087">
    <property type="term" value="F:protein-folding chaperone binding"/>
    <property type="evidence" value="ECO:0007669"/>
    <property type="project" value="InterPro"/>
</dbReference>
<evidence type="ECO:0000256" key="1">
    <source>
        <dbReference type="ARBA" id="ARBA00010476"/>
    </source>
</evidence>
<reference evidence="6" key="1">
    <citation type="submission" date="2022-07" db="EMBL/GenBank/DDBJ databases">
        <title>Phylogenomic reconstructions and comparative analyses of Kickxellomycotina fungi.</title>
        <authorList>
            <person name="Reynolds N.K."/>
            <person name="Stajich J.E."/>
            <person name="Barry K."/>
            <person name="Grigoriev I.V."/>
            <person name="Crous P."/>
            <person name="Smith M.E."/>
        </authorList>
    </citation>
    <scope>NUCLEOTIDE SEQUENCE</scope>
    <source>
        <strain evidence="6">NBRC 105413</strain>
    </source>
</reference>
<feature type="transmembrane region" description="Helical" evidence="4">
    <location>
        <begin position="175"/>
        <end position="196"/>
    </location>
</feature>
<dbReference type="PROSITE" id="PS50076">
    <property type="entry name" value="DNAJ_2"/>
    <property type="match status" value="1"/>
</dbReference>
<dbReference type="InterPro" id="IPR036869">
    <property type="entry name" value="J_dom_sf"/>
</dbReference>
<feature type="transmembrane region" description="Helical" evidence="4">
    <location>
        <begin position="208"/>
        <end position="232"/>
    </location>
</feature>
<name>A0A9W7XGM9_9FUNG</name>
<feature type="domain" description="J" evidence="5">
    <location>
        <begin position="423"/>
        <end position="497"/>
    </location>
</feature>
<gene>
    <name evidence="6" type="primary">JAC1</name>
    <name evidence="6" type="ORF">LPJ64_004158</name>
</gene>
<proteinExistence type="inferred from homology"/>
<dbReference type="SUPFAM" id="SSF46565">
    <property type="entry name" value="Chaperone J-domain"/>
    <property type="match status" value="1"/>
</dbReference>
<dbReference type="InterPro" id="IPR001623">
    <property type="entry name" value="DnaJ_domain"/>
</dbReference>
<keyword evidence="4" id="KW-0472">Membrane</keyword>
<evidence type="ECO:0000256" key="2">
    <source>
        <dbReference type="ARBA" id="ARBA00023186"/>
    </source>
</evidence>
<feature type="compositionally biased region" description="Polar residues" evidence="3">
    <location>
        <begin position="1"/>
        <end position="15"/>
    </location>
</feature>
<dbReference type="InterPro" id="IPR009073">
    <property type="entry name" value="HscB_oligo_C"/>
</dbReference>
<dbReference type="GO" id="GO:0005739">
    <property type="term" value="C:mitochondrion"/>
    <property type="evidence" value="ECO:0007669"/>
    <property type="project" value="TreeGrafter"/>
</dbReference>
<dbReference type="NCBIfam" id="TIGR00714">
    <property type="entry name" value="hscB"/>
    <property type="match status" value="1"/>
</dbReference>
<feature type="compositionally biased region" description="Polar residues" evidence="3">
    <location>
        <begin position="67"/>
        <end position="83"/>
    </location>
</feature>
<dbReference type="Pfam" id="PF13430">
    <property type="entry name" value="DUF4112"/>
    <property type="match status" value="1"/>
</dbReference>
<evidence type="ECO:0000313" key="7">
    <source>
        <dbReference type="Proteomes" id="UP001145021"/>
    </source>
</evidence>
<comment type="caution">
    <text evidence="6">The sequence shown here is derived from an EMBL/GenBank/DDBJ whole genome shotgun (WGS) entry which is preliminary data.</text>
</comment>
<keyword evidence="4" id="KW-0812">Transmembrane</keyword>
<dbReference type="GO" id="GO:0044571">
    <property type="term" value="P:[2Fe-2S] cluster assembly"/>
    <property type="evidence" value="ECO:0007669"/>
    <property type="project" value="InterPro"/>
</dbReference>
<evidence type="ECO:0000313" key="6">
    <source>
        <dbReference type="EMBL" id="KAJ1644146.1"/>
    </source>
</evidence>
<evidence type="ECO:0000256" key="3">
    <source>
        <dbReference type="SAM" id="MobiDB-lite"/>
    </source>
</evidence>
<comment type="similarity">
    <text evidence="1">Belongs to the HscB family.</text>
</comment>
<dbReference type="EMBL" id="JANBOH010000190">
    <property type="protein sequence ID" value="KAJ1644146.1"/>
    <property type="molecule type" value="Genomic_DNA"/>
</dbReference>
<accession>A0A9W7XGM9</accession>
<feature type="region of interest" description="Disordered" evidence="3">
    <location>
        <begin position="257"/>
        <end position="278"/>
    </location>
</feature>
<dbReference type="PANTHER" id="PTHR14021:SF15">
    <property type="entry name" value="IRON-SULFUR CLUSTER CO-CHAPERONE PROTEIN HSCB"/>
    <property type="match status" value="1"/>
</dbReference>
<organism evidence="6 7">
    <name type="scientific">Coemansia asiatica</name>
    <dbReference type="NCBI Taxonomy" id="1052880"/>
    <lineage>
        <taxon>Eukaryota</taxon>
        <taxon>Fungi</taxon>
        <taxon>Fungi incertae sedis</taxon>
        <taxon>Zoopagomycota</taxon>
        <taxon>Kickxellomycotina</taxon>
        <taxon>Kickxellomycetes</taxon>
        <taxon>Kickxellales</taxon>
        <taxon>Kickxellaceae</taxon>
        <taxon>Coemansia</taxon>
    </lineage>
</organism>
<keyword evidence="7" id="KW-1185">Reference proteome</keyword>
<feature type="compositionally biased region" description="Polar residues" evidence="3">
    <location>
        <begin position="106"/>
        <end position="122"/>
    </location>
</feature>
<protein>
    <submittedName>
        <fullName evidence="6">Molecular chaperone</fullName>
    </submittedName>
</protein>
<evidence type="ECO:0000256" key="4">
    <source>
        <dbReference type="SAM" id="Phobius"/>
    </source>
</evidence>
<feature type="compositionally biased region" description="Low complexity" evidence="3">
    <location>
        <begin position="374"/>
        <end position="384"/>
    </location>
</feature>
<dbReference type="AlphaFoldDB" id="A0A9W7XGM9"/>
<dbReference type="PANTHER" id="PTHR14021">
    <property type="entry name" value="IRON-SULFUR CLUSTER CO-CHAPERONE PROTEIN HSCB"/>
    <property type="match status" value="1"/>
</dbReference>
<dbReference type="InterPro" id="IPR025187">
    <property type="entry name" value="DUF4112"/>
</dbReference>
<dbReference type="Pfam" id="PF07743">
    <property type="entry name" value="HSCB_C"/>
    <property type="match status" value="1"/>
</dbReference>
<dbReference type="InterPro" id="IPR004640">
    <property type="entry name" value="HscB"/>
</dbReference>
<dbReference type="InterPro" id="IPR036386">
    <property type="entry name" value="HscB_C_sf"/>
</dbReference>
<dbReference type="Proteomes" id="UP001145021">
    <property type="component" value="Unassembled WGS sequence"/>
</dbReference>
<dbReference type="GO" id="GO:0051259">
    <property type="term" value="P:protein complex oligomerization"/>
    <property type="evidence" value="ECO:0007669"/>
    <property type="project" value="InterPro"/>
</dbReference>
<sequence length="591" mass="65670">MARPRNYSSQNSHQATAHAPPYPERKQTHNGHNSNEDNSHIQYIPAPGPPLPQRQKTNGGSGKSSSNHIDQMGQQQQQHTHAGSTDRLASAGHSTHHGHSVHSTSRNNHSNHAASHPSTVSHKPTAKQLSKIRDPRVLEQSEVDKRLYKLHRRAKWLDSQFSCCCGMLRFGIDSLIGIIPVIGDFAGIFLAVTYMNTVRRKFDIPPSIVSQMVINIAIDFCVGLVPFLGDLIDTFFKANMRNYMLVEKYVKKQRESGDDLEMGQRSAEGGTNGKPGKRARIGEYIPKVPLNLRPDNIAKVATAGIKAGNNGARVSSYTVPIVLLRPIERISASAATAAVARSLSQKCQANTTARIGIVQVANRCFSNSSLSRQSINNGSSNSDSSTRHPERTCWRCQRQTSQSGLFCENEKCSVIQPVSKDVNYFDVLLSGRAPSFEVDIGELRRNFLKLQQTVHPDSYSQREQIEHKLAESQSSWINHAYATLKDPLLRAQYLLELCGNEISEKDKITDPGLLMEIMETREEIDMATTEQQMAAIKQSNDEKTAAVLKDLKAAFDVGNIDRAKQLTNHLQYLRRVAQAIHVWEPGKPHPA</sequence>
<dbReference type="SMART" id="SM00271">
    <property type="entry name" value="DnaJ"/>
    <property type="match status" value="1"/>
</dbReference>
<feature type="region of interest" description="Disordered" evidence="3">
    <location>
        <begin position="1"/>
        <end position="135"/>
    </location>
</feature>
<dbReference type="Gene3D" id="1.20.1280.20">
    <property type="entry name" value="HscB, C-terminal domain"/>
    <property type="match status" value="1"/>
</dbReference>
<dbReference type="SUPFAM" id="SSF47144">
    <property type="entry name" value="HSC20 (HSCB), C-terminal oligomerisation domain"/>
    <property type="match status" value="1"/>
</dbReference>
<feature type="region of interest" description="Disordered" evidence="3">
    <location>
        <begin position="371"/>
        <end position="390"/>
    </location>
</feature>
<dbReference type="GO" id="GO:0001671">
    <property type="term" value="F:ATPase activator activity"/>
    <property type="evidence" value="ECO:0007669"/>
    <property type="project" value="InterPro"/>
</dbReference>
<evidence type="ECO:0000259" key="5">
    <source>
        <dbReference type="PROSITE" id="PS50076"/>
    </source>
</evidence>